<feature type="region of interest" description="Disordered" evidence="1">
    <location>
        <begin position="1"/>
        <end position="77"/>
    </location>
</feature>
<reference evidence="2" key="1">
    <citation type="submission" date="2020-11" db="EMBL/GenBank/DDBJ databases">
        <authorList>
            <person name="Koelle M."/>
            <person name="Horta M.A.C."/>
            <person name="Nowrousian M."/>
            <person name="Ohm R.A."/>
            <person name="Benz P."/>
            <person name="Pilgard A."/>
        </authorList>
    </citation>
    <scope>NUCLEOTIDE SEQUENCE</scope>
    <source>
        <strain evidence="2">FPRL280</strain>
    </source>
</reference>
<evidence type="ECO:0000313" key="2">
    <source>
        <dbReference type="EMBL" id="KAF9816377.1"/>
    </source>
</evidence>
<name>A0A8H7P4G5_9APHY</name>
<feature type="compositionally biased region" description="Basic and acidic residues" evidence="1">
    <location>
        <begin position="107"/>
        <end position="122"/>
    </location>
</feature>
<feature type="compositionally biased region" description="Low complexity" evidence="1">
    <location>
        <begin position="30"/>
        <end position="48"/>
    </location>
</feature>
<gene>
    <name evidence="2" type="ORF">IEO21_04130</name>
</gene>
<reference evidence="2" key="2">
    <citation type="journal article" name="Front. Microbiol.">
        <title>Degradative Capacity of Two Strains of Rhodonia placenta: From Phenotype to Genotype.</title>
        <authorList>
            <person name="Kolle M."/>
            <person name="Horta M.A.C."/>
            <person name="Nowrousian M."/>
            <person name="Ohm R.A."/>
            <person name="Benz J.P."/>
            <person name="Pilgard A."/>
        </authorList>
    </citation>
    <scope>NUCLEOTIDE SEQUENCE</scope>
    <source>
        <strain evidence="2">FPRL280</strain>
    </source>
</reference>
<organism evidence="2 3">
    <name type="scientific">Rhodonia placenta</name>
    <dbReference type="NCBI Taxonomy" id="104341"/>
    <lineage>
        <taxon>Eukaryota</taxon>
        <taxon>Fungi</taxon>
        <taxon>Dikarya</taxon>
        <taxon>Basidiomycota</taxon>
        <taxon>Agaricomycotina</taxon>
        <taxon>Agaricomycetes</taxon>
        <taxon>Polyporales</taxon>
        <taxon>Adustoporiaceae</taxon>
        <taxon>Rhodonia</taxon>
    </lineage>
</organism>
<dbReference type="AlphaFoldDB" id="A0A8H7P4G5"/>
<accession>A0A8H7P4G5</accession>
<feature type="region of interest" description="Disordered" evidence="1">
    <location>
        <begin position="106"/>
        <end position="127"/>
    </location>
</feature>
<evidence type="ECO:0000313" key="3">
    <source>
        <dbReference type="Proteomes" id="UP000639403"/>
    </source>
</evidence>
<proteinExistence type="predicted"/>
<dbReference type="EMBL" id="JADOXO010000058">
    <property type="protein sequence ID" value="KAF9816377.1"/>
    <property type="molecule type" value="Genomic_DNA"/>
</dbReference>
<protein>
    <submittedName>
        <fullName evidence="2">Uncharacterized protein</fullName>
    </submittedName>
</protein>
<comment type="caution">
    <text evidence="2">The sequence shown here is derived from an EMBL/GenBank/DDBJ whole genome shotgun (WGS) entry which is preliminary data.</text>
</comment>
<sequence length="542" mass="60399">MKTRASNADKHPGQIIVQDRQIRRSSAQVAQDEQQKAAARRQAQQTRQEAIKKIAHLQNQSQRKDTDEQTARALPPQLAHKSVLDDIDSYRQTVAVTAVGLLPAAKRKAEDDNRTTKPDTKRMKPVHPAGVISGWTARKSDTDGDENPINSYISDNEEEGQYIEESSDRVTSQGVVQIAQANADDAIRTEAAQTIPHVDKPTEKKARPTLEDLPAGCSQKRWKTVFVPTWLEFIGGLPNPYDLQDINIVNVLQAFFDDVFVDVQYSISVHDAVYKLAMQKVYDWRSMINKGAISALIKYWEDEQLTDATARAEYVKKALTGPTPPFLYRRIKYDADGLLIHPINAETLASHIQVTEEAINGCDKYCRGALILALVAAERAHSLAKSGNIVKTNADRFNENAWAPRIAFYGKSIEELDNDAWDAILTKAEMVARKRGLVFGVDPDSDSAILGNPAELASVLYSDVESDEVCIRVHNSCIFVTYMRCIGHRGIIVNRQRSCFDCINVPCTARAVPFDIVSFSYSSTILLSSRLLIAPPSFYYSS</sequence>
<dbReference type="Proteomes" id="UP000639403">
    <property type="component" value="Unassembled WGS sequence"/>
</dbReference>
<evidence type="ECO:0000256" key="1">
    <source>
        <dbReference type="SAM" id="MobiDB-lite"/>
    </source>
</evidence>